<dbReference type="AlphaFoldDB" id="A0A915E8X5"/>
<evidence type="ECO:0000313" key="2">
    <source>
        <dbReference type="Proteomes" id="UP000887574"/>
    </source>
</evidence>
<reference evidence="3" key="1">
    <citation type="submission" date="2022-11" db="UniProtKB">
        <authorList>
            <consortium name="WormBaseParasite"/>
        </authorList>
    </citation>
    <scope>IDENTIFICATION</scope>
</reference>
<protein>
    <submittedName>
        <fullName evidence="3">Uncharacterized protein</fullName>
    </submittedName>
</protein>
<dbReference type="Proteomes" id="UP000887574">
    <property type="component" value="Unplaced"/>
</dbReference>
<accession>A0A915E8X5</accession>
<organism evidence="2 3">
    <name type="scientific">Ditylenchus dipsaci</name>
    <dbReference type="NCBI Taxonomy" id="166011"/>
    <lineage>
        <taxon>Eukaryota</taxon>
        <taxon>Metazoa</taxon>
        <taxon>Ecdysozoa</taxon>
        <taxon>Nematoda</taxon>
        <taxon>Chromadorea</taxon>
        <taxon>Rhabditida</taxon>
        <taxon>Tylenchina</taxon>
        <taxon>Tylenchomorpha</taxon>
        <taxon>Sphaerularioidea</taxon>
        <taxon>Anguinidae</taxon>
        <taxon>Anguininae</taxon>
        <taxon>Ditylenchus</taxon>
    </lineage>
</organism>
<feature type="region of interest" description="Disordered" evidence="1">
    <location>
        <begin position="48"/>
        <end position="68"/>
    </location>
</feature>
<sequence length="68" mass="7658">MDPLVRPSAYLFFLYRFDKIDPEVNPSAADLFLRYKLDRIDPEVRPSATDLLARPTSPSNLEASSGNS</sequence>
<proteinExistence type="predicted"/>
<evidence type="ECO:0000313" key="3">
    <source>
        <dbReference type="WBParaSite" id="jg3314"/>
    </source>
</evidence>
<feature type="compositionally biased region" description="Polar residues" evidence="1">
    <location>
        <begin position="56"/>
        <end position="68"/>
    </location>
</feature>
<dbReference type="WBParaSite" id="jg3314">
    <property type="protein sequence ID" value="jg3314"/>
    <property type="gene ID" value="jg3314"/>
</dbReference>
<name>A0A915E8X5_9BILA</name>
<keyword evidence="2" id="KW-1185">Reference proteome</keyword>
<evidence type="ECO:0000256" key="1">
    <source>
        <dbReference type="SAM" id="MobiDB-lite"/>
    </source>
</evidence>